<dbReference type="AlphaFoldDB" id="Q22UX2"/>
<dbReference type="Proteomes" id="UP000009168">
    <property type="component" value="Unassembled WGS sequence"/>
</dbReference>
<dbReference type="InParanoid" id="Q22UX2"/>
<dbReference type="EMBL" id="GG662798">
    <property type="protein sequence ID" value="EAR89176.2"/>
    <property type="molecule type" value="Genomic_DNA"/>
</dbReference>
<evidence type="ECO:0000256" key="1">
    <source>
        <dbReference type="SAM" id="MobiDB-lite"/>
    </source>
</evidence>
<dbReference type="GeneID" id="7834635"/>
<gene>
    <name evidence="2" type="ORF">TTHERM_00577310</name>
</gene>
<dbReference type="HOGENOM" id="CLU_1201952_0_0_1"/>
<organism evidence="2 3">
    <name type="scientific">Tetrahymena thermophila (strain SB210)</name>
    <dbReference type="NCBI Taxonomy" id="312017"/>
    <lineage>
        <taxon>Eukaryota</taxon>
        <taxon>Sar</taxon>
        <taxon>Alveolata</taxon>
        <taxon>Ciliophora</taxon>
        <taxon>Intramacronucleata</taxon>
        <taxon>Oligohymenophorea</taxon>
        <taxon>Hymenostomatida</taxon>
        <taxon>Tetrahymenina</taxon>
        <taxon>Tetrahymenidae</taxon>
        <taxon>Tetrahymena</taxon>
    </lineage>
</organism>
<dbReference type="RefSeq" id="XP_001009421.2">
    <property type="nucleotide sequence ID" value="XM_001009421.2"/>
</dbReference>
<reference evidence="3" key="1">
    <citation type="journal article" date="2006" name="PLoS Biol.">
        <title>Macronuclear genome sequence of the ciliate Tetrahymena thermophila, a model eukaryote.</title>
        <authorList>
            <person name="Eisen J.A."/>
            <person name="Coyne R.S."/>
            <person name="Wu M."/>
            <person name="Wu D."/>
            <person name="Thiagarajan M."/>
            <person name="Wortman J.R."/>
            <person name="Badger J.H."/>
            <person name="Ren Q."/>
            <person name="Amedeo P."/>
            <person name="Jones K.M."/>
            <person name="Tallon L.J."/>
            <person name="Delcher A.L."/>
            <person name="Salzberg S.L."/>
            <person name="Silva J.C."/>
            <person name="Haas B.J."/>
            <person name="Majoros W.H."/>
            <person name="Farzad M."/>
            <person name="Carlton J.M."/>
            <person name="Smith R.K. Jr."/>
            <person name="Garg J."/>
            <person name="Pearlman R.E."/>
            <person name="Karrer K.M."/>
            <person name="Sun L."/>
            <person name="Manning G."/>
            <person name="Elde N.C."/>
            <person name="Turkewitz A.P."/>
            <person name="Asai D.J."/>
            <person name="Wilkes D.E."/>
            <person name="Wang Y."/>
            <person name="Cai H."/>
            <person name="Collins K."/>
            <person name="Stewart B.A."/>
            <person name="Lee S.R."/>
            <person name="Wilamowska K."/>
            <person name="Weinberg Z."/>
            <person name="Ruzzo W.L."/>
            <person name="Wloga D."/>
            <person name="Gaertig J."/>
            <person name="Frankel J."/>
            <person name="Tsao C.-C."/>
            <person name="Gorovsky M.A."/>
            <person name="Keeling P.J."/>
            <person name="Waller R.F."/>
            <person name="Patron N.J."/>
            <person name="Cherry J.M."/>
            <person name="Stover N.A."/>
            <person name="Krieger C.J."/>
            <person name="del Toro C."/>
            <person name="Ryder H.F."/>
            <person name="Williamson S.C."/>
            <person name="Barbeau R.A."/>
            <person name="Hamilton E.P."/>
            <person name="Orias E."/>
        </authorList>
    </citation>
    <scope>NUCLEOTIDE SEQUENCE [LARGE SCALE GENOMIC DNA]</scope>
    <source>
        <strain evidence="3">SB210</strain>
    </source>
</reference>
<dbReference type="Gene3D" id="3.80.10.10">
    <property type="entry name" value="Ribonuclease Inhibitor"/>
    <property type="match status" value="1"/>
</dbReference>
<evidence type="ECO:0000313" key="3">
    <source>
        <dbReference type="Proteomes" id="UP000009168"/>
    </source>
</evidence>
<proteinExistence type="predicted"/>
<dbReference type="KEGG" id="tet:TTHERM_00577310"/>
<evidence type="ECO:0000313" key="2">
    <source>
        <dbReference type="EMBL" id="EAR89176.2"/>
    </source>
</evidence>
<dbReference type="SUPFAM" id="SSF52047">
    <property type="entry name" value="RNI-like"/>
    <property type="match status" value="1"/>
</dbReference>
<feature type="region of interest" description="Disordered" evidence="1">
    <location>
        <begin position="845"/>
        <end position="876"/>
    </location>
</feature>
<protein>
    <submittedName>
        <fullName evidence="2">Uncharacterized protein</fullName>
    </submittedName>
</protein>
<name>Q22UX2_TETTS</name>
<sequence>MEESKNFTLDKGIQNQIESIITNNLNNKEFSGQFTIADPNDKEQQYQVIHIKNQIDSVYDSFFQELQEIYNNNYFIKPSNIFQLEFKENNYIVLQYILSDQIDFFQSLDKQSEENLNYLIDGCLTQFKKIQQHQNIKICSSEELFQQKLIEGIFLKLVPDINVFKNYYLYREEINEENIIFMLKIIERYFLKNSEYFKIERQFIDQLLKENSIIMNIDSISMYFKMMRKFKQQYKHTLNTNLVFINYHFVIYEVQVGSIKNSELIVMKFSDCYQQDNQKDQYKIQFIDGEKIANLSEVQIGEDLKIIKLEKYKNYDNIIIKLLRQYQENNGSNQSLLNQLWQYGLKSGTFLIQQNIDQQCQMCTKCLARYHKNSQIIEQGNQRIQQFIKKKFQKFEDSGKSYKEILLDLEQKQFQHQIVKEYLDQSDYLIYKIGQDIIVEITTKDQQYANLKNQVNNEQFLNQQDKTIKDNQQAAQSIFLILKLIIYLNKKNVIIYNFFEDYILFNDSRIYFFYQLPQQSQNSLQKKQQQSQSIYDSIISDSKKTNEQKNYQIFGCYLLKLLGEDDLTIKNELQMNSFDQKNFKYFDSIKETILIYLIYQQQTNLQLFLQEMNKKLQELTINTIKYNLEEIEGQCQYQRFYIGDISLGNQQNKNRLKENKSIDFIQQVTKSQNYQNEIKLNMSLQEIDKGNNSKLCEQKLREDQFTISNNQNKIFQIPLLNNWNICNKYQDTDIFNKNDNLSDKFQENFNSQEQTSSRDKFTYVNKPYQIYEELNKRNDIDETKQLNNQQLKNSDHLKNNDSLEQTQTITSLQQQSSISNEQAQTLTPIDSAKENHNFDFDSQKIQNSQQEEQTKSLSNNKNNFDQINQKESNCSQNDNYQNEIQEIKLNFNDKKYGESEIQSEIQKICQRQFSILKIEMGDQGYRDSSLQYIQEFLKNQNHLLYFSINLENSELTQEGFSNLLQSFNPRLQILSIDISQIRLIEFSSVFMKILLSIKKLKELASLKLYMEKIQQISDFSDKSNFDAYESYEYNSSIKNLTLELDNQKCEGQFMANNVSSFLKKFKGLQKLTLSLVNQGMNDDQFENIIKSFMNVESQIQFLILIFNYSDKITEKSLEKIKQNLDKMKKLEILRIIILNKDFNNHDNLFEKLNYFNNPNFKVYQ</sequence>
<accession>Q22UX2</accession>
<dbReference type="InterPro" id="IPR032675">
    <property type="entry name" value="LRR_dom_sf"/>
</dbReference>
<keyword evidence="3" id="KW-1185">Reference proteome</keyword>